<evidence type="ECO:0000256" key="4">
    <source>
        <dbReference type="ARBA" id="ARBA00023306"/>
    </source>
</evidence>
<evidence type="ECO:0000256" key="1">
    <source>
        <dbReference type="ARBA" id="ARBA00022490"/>
    </source>
</evidence>
<dbReference type="OrthoDB" id="9806226at2"/>
<dbReference type="KEGG" id="fro:AALO17_12020"/>
<dbReference type="SUPFAM" id="SSF46785">
    <property type="entry name" value="Winged helix' DNA-binding domain"/>
    <property type="match status" value="2"/>
</dbReference>
<proteinExistence type="predicted"/>
<evidence type="ECO:0000256" key="5">
    <source>
        <dbReference type="SAM" id="MobiDB-lite"/>
    </source>
</evidence>
<keyword evidence="1" id="KW-0963">Cytoplasm</keyword>
<keyword evidence="7" id="KW-1185">Reference proteome</keyword>
<sequence>MTETADIPGSQALKILEGLVFLAGEDGLDLWQLQTGMPEYTREELEAGLHRLQEDCISRGIDLVEYAGRWRFVARAEVFPYAQDLFREVRPASLSAAALETLAVIAYRQPVTRVQIEEIRGVACDTMLKKLLARGYIEARDRLDAVGRPLLYRVTDAFLDAFSLEDLQSLPELSAEGGQASLFDEVTEEPEGSSADDSGPGTGQGA</sequence>
<keyword evidence="4" id="KW-0131">Cell cycle</keyword>
<dbReference type="EMBL" id="CP011391">
    <property type="protein sequence ID" value="AMK54336.1"/>
    <property type="molecule type" value="Genomic_DNA"/>
</dbReference>
<name>A0A140DUK9_9FIRM</name>
<dbReference type="InterPro" id="IPR005234">
    <property type="entry name" value="ScpB_csome_segregation"/>
</dbReference>
<dbReference type="NCBIfam" id="TIGR00281">
    <property type="entry name" value="SMC-Scp complex subunit ScpB"/>
    <property type="match status" value="1"/>
</dbReference>
<reference evidence="6 7" key="1">
    <citation type="journal article" date="2016" name="Gut Pathog.">
        <title>Whole genome sequencing of "Faecalibaculum rodentium" ALO17, isolated from C57BL/6J laboratory mouse feces.</title>
        <authorList>
            <person name="Lim S."/>
            <person name="Chang D.H."/>
            <person name="Ahn S."/>
            <person name="Kim B.C."/>
        </authorList>
    </citation>
    <scope>NUCLEOTIDE SEQUENCE [LARGE SCALE GENOMIC DNA]</scope>
    <source>
        <strain evidence="6 7">Alo17</strain>
    </source>
</reference>
<keyword evidence="3" id="KW-0159">Chromosome partition</keyword>
<dbReference type="AlphaFoldDB" id="A0A140DUK9"/>
<dbReference type="GO" id="GO:0051301">
    <property type="term" value="P:cell division"/>
    <property type="evidence" value="ECO:0007669"/>
    <property type="project" value="UniProtKB-KW"/>
</dbReference>
<dbReference type="PANTHER" id="PTHR34298">
    <property type="entry name" value="SEGREGATION AND CONDENSATION PROTEIN B"/>
    <property type="match status" value="1"/>
</dbReference>
<dbReference type="Gene3D" id="1.10.10.10">
    <property type="entry name" value="Winged helix-like DNA-binding domain superfamily/Winged helix DNA-binding domain"/>
    <property type="match status" value="2"/>
</dbReference>
<dbReference type="Proteomes" id="UP000069771">
    <property type="component" value="Chromosome"/>
</dbReference>
<dbReference type="Pfam" id="PF04079">
    <property type="entry name" value="SMC_ScpB"/>
    <property type="match status" value="1"/>
</dbReference>
<dbReference type="PIRSF" id="PIRSF019345">
    <property type="entry name" value="ScpB"/>
    <property type="match status" value="1"/>
</dbReference>
<gene>
    <name evidence="6" type="ORF">AALO17_12020</name>
</gene>
<organism evidence="6 7">
    <name type="scientific">Faecalibaculum rodentium</name>
    <dbReference type="NCBI Taxonomy" id="1702221"/>
    <lineage>
        <taxon>Bacteria</taxon>
        <taxon>Bacillati</taxon>
        <taxon>Bacillota</taxon>
        <taxon>Erysipelotrichia</taxon>
        <taxon>Erysipelotrichales</taxon>
        <taxon>Erysipelotrichaceae</taxon>
        <taxon>Faecalibaculum</taxon>
    </lineage>
</organism>
<dbReference type="PANTHER" id="PTHR34298:SF2">
    <property type="entry name" value="SEGREGATION AND CONDENSATION PROTEIN B"/>
    <property type="match status" value="1"/>
</dbReference>
<evidence type="ECO:0000256" key="3">
    <source>
        <dbReference type="ARBA" id="ARBA00022829"/>
    </source>
</evidence>
<dbReference type="PATRIC" id="fig|1702221.3.peg.1159"/>
<feature type="region of interest" description="Disordered" evidence="5">
    <location>
        <begin position="178"/>
        <end position="206"/>
    </location>
</feature>
<evidence type="ECO:0000313" key="6">
    <source>
        <dbReference type="EMBL" id="AMK54336.1"/>
    </source>
</evidence>
<dbReference type="GO" id="GO:0051304">
    <property type="term" value="P:chromosome separation"/>
    <property type="evidence" value="ECO:0007669"/>
    <property type="project" value="InterPro"/>
</dbReference>
<accession>A0A140DUK9</accession>
<keyword evidence="2" id="KW-0132">Cell division</keyword>
<evidence type="ECO:0000313" key="7">
    <source>
        <dbReference type="Proteomes" id="UP000069771"/>
    </source>
</evidence>
<dbReference type="GeneID" id="78477943"/>
<evidence type="ECO:0000256" key="2">
    <source>
        <dbReference type="ARBA" id="ARBA00022618"/>
    </source>
</evidence>
<dbReference type="RefSeq" id="WP_082743261.1">
    <property type="nucleotide sequence ID" value="NZ_CANASY010000005.1"/>
</dbReference>
<protein>
    <submittedName>
        <fullName evidence="6">Segregation and condensation protein B</fullName>
    </submittedName>
</protein>
<dbReference type="InterPro" id="IPR036390">
    <property type="entry name" value="WH_DNA-bd_sf"/>
</dbReference>
<dbReference type="STRING" id="1702221.AALO17_12020"/>
<dbReference type="InterPro" id="IPR036388">
    <property type="entry name" value="WH-like_DNA-bd_sf"/>
</dbReference>